<evidence type="ECO:0000313" key="2">
    <source>
        <dbReference type="EMBL" id="SDF38082.1"/>
    </source>
</evidence>
<proteinExistence type="predicted"/>
<accession>A0A1G7KLJ3</accession>
<gene>
    <name evidence="2" type="ORF">SAMN04487996_110156</name>
</gene>
<reference evidence="3" key="1">
    <citation type="submission" date="2016-10" db="EMBL/GenBank/DDBJ databases">
        <authorList>
            <person name="Varghese N."/>
            <person name="Submissions S."/>
        </authorList>
    </citation>
    <scope>NUCLEOTIDE SEQUENCE [LARGE SCALE GENOMIC DNA]</scope>
    <source>
        <strain evidence="3">DSM 25329</strain>
    </source>
</reference>
<dbReference type="Pfam" id="PF06037">
    <property type="entry name" value="DUF922"/>
    <property type="match status" value="1"/>
</dbReference>
<dbReference type="InterPro" id="IPR010321">
    <property type="entry name" value="DUF922"/>
</dbReference>
<evidence type="ECO:0000313" key="3">
    <source>
        <dbReference type="Proteomes" id="UP000198748"/>
    </source>
</evidence>
<dbReference type="OrthoDB" id="5431540at2"/>
<dbReference type="Proteomes" id="UP000198748">
    <property type="component" value="Unassembled WGS sequence"/>
</dbReference>
<dbReference type="STRING" id="659014.SAMN04487996_110156"/>
<evidence type="ECO:0000256" key="1">
    <source>
        <dbReference type="SAM" id="SignalP"/>
    </source>
</evidence>
<organism evidence="2 3">
    <name type="scientific">Dyadobacter soli</name>
    <dbReference type="NCBI Taxonomy" id="659014"/>
    <lineage>
        <taxon>Bacteria</taxon>
        <taxon>Pseudomonadati</taxon>
        <taxon>Bacteroidota</taxon>
        <taxon>Cytophagia</taxon>
        <taxon>Cytophagales</taxon>
        <taxon>Spirosomataceae</taxon>
        <taxon>Dyadobacter</taxon>
    </lineage>
</organism>
<keyword evidence="1" id="KW-0732">Signal</keyword>
<dbReference type="AlphaFoldDB" id="A0A1G7KLJ3"/>
<keyword evidence="3" id="KW-1185">Reference proteome</keyword>
<sequence>MTKSISLIFFLISTISPLFAQQDKSVVTLSKDPEGLFKSYKFFIQNVEDQRTQPGATLGKVIALGKEIPAVLPGKAESELFSYWSYLAPKKEQTYLPLYITIKELSVNEKRIGPNRVTGEVKLHVRFRWYRDMQPVELTGYQTAANYTRPETAFTHEKLIKQLVDQALGHFQKWMTTNAGKTPALARNLVLTFKEINNTASEDTVFYSPKRPLIWDDFKVRSAKPGSRYAAAVFTSFGYEGRSYPKNDDLVVEIGLKIFMVKSMSWGRPESRNAGTLRHEQIHFDVTRLVVEKFKERLRKAELTIEDYDSEIQYQFLEAFREMNRDQEQYDGETGHGLNAGAQAAWDKKVAQQIEALYSVQ</sequence>
<evidence type="ECO:0008006" key="4">
    <source>
        <dbReference type="Google" id="ProtNLM"/>
    </source>
</evidence>
<protein>
    <recommendedName>
        <fullName evidence="4">DUF922 domain-containing protein</fullName>
    </recommendedName>
</protein>
<feature type="signal peptide" evidence="1">
    <location>
        <begin position="1"/>
        <end position="20"/>
    </location>
</feature>
<feature type="chain" id="PRO_5011472138" description="DUF922 domain-containing protein" evidence="1">
    <location>
        <begin position="21"/>
        <end position="361"/>
    </location>
</feature>
<dbReference type="EMBL" id="FNAN01000010">
    <property type="protein sequence ID" value="SDF38082.1"/>
    <property type="molecule type" value="Genomic_DNA"/>
</dbReference>
<dbReference type="RefSeq" id="WP_090152824.1">
    <property type="nucleotide sequence ID" value="NZ_FNAN01000010.1"/>
</dbReference>
<name>A0A1G7KLJ3_9BACT</name>